<keyword evidence="3" id="KW-1185">Reference proteome</keyword>
<proteinExistence type="predicted"/>
<comment type="caution">
    <text evidence="2">The sequence shown here is derived from an EMBL/GenBank/DDBJ whole genome shotgun (WGS) entry which is preliminary data.</text>
</comment>
<feature type="region of interest" description="Disordered" evidence="1">
    <location>
        <begin position="59"/>
        <end position="78"/>
    </location>
</feature>
<dbReference type="Proteomes" id="UP000789375">
    <property type="component" value="Unassembled WGS sequence"/>
</dbReference>
<reference evidence="2" key="1">
    <citation type="submission" date="2021-06" db="EMBL/GenBank/DDBJ databases">
        <authorList>
            <person name="Kallberg Y."/>
            <person name="Tangrot J."/>
            <person name="Rosling A."/>
        </authorList>
    </citation>
    <scope>NUCLEOTIDE SEQUENCE</scope>
    <source>
        <strain evidence="2">87-6 pot B 2015</strain>
    </source>
</reference>
<evidence type="ECO:0000313" key="3">
    <source>
        <dbReference type="Proteomes" id="UP000789375"/>
    </source>
</evidence>
<sequence length="78" mass="8482">MNTDVKDNPISTAAMIAGARSAAMIDEDIACAMPELCTSISSTEPGKFLQVLKGKFDNFMSERRAPKPDENKKDQTSD</sequence>
<dbReference type="EMBL" id="CAJVPP010000088">
    <property type="protein sequence ID" value="CAG8441363.1"/>
    <property type="molecule type" value="Genomic_DNA"/>
</dbReference>
<organism evidence="2 3">
    <name type="scientific">Funneliformis mosseae</name>
    <name type="common">Endomycorrhizal fungus</name>
    <name type="synonym">Glomus mosseae</name>
    <dbReference type="NCBI Taxonomy" id="27381"/>
    <lineage>
        <taxon>Eukaryota</taxon>
        <taxon>Fungi</taxon>
        <taxon>Fungi incertae sedis</taxon>
        <taxon>Mucoromycota</taxon>
        <taxon>Glomeromycotina</taxon>
        <taxon>Glomeromycetes</taxon>
        <taxon>Glomerales</taxon>
        <taxon>Glomeraceae</taxon>
        <taxon>Funneliformis</taxon>
    </lineage>
</organism>
<gene>
    <name evidence="2" type="ORF">FMOSSE_LOCUS839</name>
</gene>
<accession>A0A9N8V3G3</accession>
<name>A0A9N8V3G3_FUNMO</name>
<dbReference type="AlphaFoldDB" id="A0A9N8V3G3"/>
<protein>
    <submittedName>
        <fullName evidence="2">14172_t:CDS:1</fullName>
    </submittedName>
</protein>
<evidence type="ECO:0000256" key="1">
    <source>
        <dbReference type="SAM" id="MobiDB-lite"/>
    </source>
</evidence>
<evidence type="ECO:0000313" key="2">
    <source>
        <dbReference type="EMBL" id="CAG8441363.1"/>
    </source>
</evidence>